<evidence type="ECO:0000256" key="5">
    <source>
        <dbReference type="ARBA" id="ARBA00011901"/>
    </source>
</evidence>
<dbReference type="PANTHER" id="PTHR30417">
    <property type="entry name" value="N-ACETYLMURAMOYL-L-ALANINE AMIDASE AMID"/>
    <property type="match status" value="1"/>
</dbReference>
<dbReference type="SMART" id="SM00644">
    <property type="entry name" value="Ami_2"/>
    <property type="match status" value="1"/>
</dbReference>
<dbReference type="AlphaFoldDB" id="A0A4V3AUG5"/>
<evidence type="ECO:0000256" key="9">
    <source>
        <dbReference type="ARBA" id="ARBA00022833"/>
    </source>
</evidence>
<dbReference type="GO" id="GO:0009253">
    <property type="term" value="P:peptidoglycan catabolic process"/>
    <property type="evidence" value="ECO:0007669"/>
    <property type="project" value="InterPro"/>
</dbReference>
<dbReference type="CDD" id="cd06583">
    <property type="entry name" value="PGRP"/>
    <property type="match status" value="1"/>
</dbReference>
<dbReference type="SUPFAM" id="SSF55846">
    <property type="entry name" value="N-acetylmuramoyl-L-alanine amidase-like"/>
    <property type="match status" value="1"/>
</dbReference>
<dbReference type="RefSeq" id="WP_133329555.1">
    <property type="nucleotide sequence ID" value="NZ_SMYL01000007.1"/>
</dbReference>
<dbReference type="GO" id="GO:0008745">
    <property type="term" value="F:N-acetylmuramoyl-L-alanine amidase activity"/>
    <property type="evidence" value="ECO:0007669"/>
    <property type="project" value="UniProtKB-EC"/>
</dbReference>
<dbReference type="Gene3D" id="3.40.80.10">
    <property type="entry name" value="Peptidoglycan recognition protein-like"/>
    <property type="match status" value="1"/>
</dbReference>
<evidence type="ECO:0000256" key="8">
    <source>
        <dbReference type="ARBA" id="ARBA00022801"/>
    </source>
</evidence>
<evidence type="ECO:0000256" key="10">
    <source>
        <dbReference type="ARBA" id="ARBA00023316"/>
    </source>
</evidence>
<evidence type="ECO:0000256" key="3">
    <source>
        <dbReference type="ARBA" id="ARBA00004496"/>
    </source>
</evidence>
<organism evidence="14 15">
    <name type="scientific">Sapientia aquatica</name>
    <dbReference type="NCBI Taxonomy" id="1549640"/>
    <lineage>
        <taxon>Bacteria</taxon>
        <taxon>Pseudomonadati</taxon>
        <taxon>Pseudomonadota</taxon>
        <taxon>Betaproteobacteria</taxon>
        <taxon>Burkholderiales</taxon>
        <taxon>Oxalobacteraceae</taxon>
        <taxon>Sapientia</taxon>
    </lineage>
</organism>
<dbReference type="GO" id="GO:0071555">
    <property type="term" value="P:cell wall organization"/>
    <property type="evidence" value="ECO:0007669"/>
    <property type="project" value="UniProtKB-KW"/>
</dbReference>
<dbReference type="InterPro" id="IPR036505">
    <property type="entry name" value="Amidase/PGRP_sf"/>
</dbReference>
<keyword evidence="9" id="KW-0862">Zinc</keyword>
<dbReference type="PANTHER" id="PTHR30417:SF4">
    <property type="entry name" value="1,6-ANHYDRO-N-ACETYLMURAMYL-L-ALANINE AMIDASE AMPD"/>
    <property type="match status" value="1"/>
</dbReference>
<keyword evidence="7" id="KW-0479">Metal-binding</keyword>
<evidence type="ECO:0000256" key="12">
    <source>
        <dbReference type="ARBA" id="ARBA00042615"/>
    </source>
</evidence>
<comment type="subcellular location">
    <subcellularLocation>
        <location evidence="3">Cytoplasm</location>
    </subcellularLocation>
</comment>
<dbReference type="EC" id="3.5.1.28" evidence="5"/>
<evidence type="ECO:0000256" key="4">
    <source>
        <dbReference type="ARBA" id="ARBA00007553"/>
    </source>
</evidence>
<comment type="cofactor">
    <cofactor evidence="2">
        <name>Zn(2+)</name>
        <dbReference type="ChEBI" id="CHEBI:29105"/>
    </cofactor>
</comment>
<dbReference type="GO" id="GO:0005737">
    <property type="term" value="C:cytoplasm"/>
    <property type="evidence" value="ECO:0007669"/>
    <property type="project" value="UniProtKB-SubCell"/>
</dbReference>
<dbReference type="NCBIfam" id="NF008758">
    <property type="entry name" value="PRK11789.1"/>
    <property type="match status" value="1"/>
</dbReference>
<gene>
    <name evidence="14" type="primary">ampD</name>
    <name evidence="14" type="ORF">E2I14_13910</name>
</gene>
<dbReference type="Proteomes" id="UP000294829">
    <property type="component" value="Unassembled WGS sequence"/>
</dbReference>
<evidence type="ECO:0000256" key="1">
    <source>
        <dbReference type="ARBA" id="ARBA00001561"/>
    </source>
</evidence>
<comment type="caution">
    <text evidence="14">The sequence shown here is derived from an EMBL/GenBank/DDBJ whole genome shotgun (WGS) entry which is preliminary data.</text>
</comment>
<evidence type="ECO:0000256" key="2">
    <source>
        <dbReference type="ARBA" id="ARBA00001947"/>
    </source>
</evidence>
<protein>
    <recommendedName>
        <fullName evidence="11">1,6-anhydro-N-acetylmuramyl-L-alanine amidase AmpD</fullName>
        <ecNumber evidence="5">3.5.1.28</ecNumber>
    </recommendedName>
    <alternativeName>
        <fullName evidence="12">N-acetylmuramoyl-L-alanine amidase</fullName>
    </alternativeName>
</protein>
<evidence type="ECO:0000256" key="7">
    <source>
        <dbReference type="ARBA" id="ARBA00022723"/>
    </source>
</evidence>
<reference evidence="14 15" key="1">
    <citation type="submission" date="2019-03" db="EMBL/GenBank/DDBJ databases">
        <title>Sapientia aquatica gen. nov., sp. nov., isolated from a crater lake.</title>
        <authorList>
            <person name="Felfoldi T."/>
            <person name="Szabo A."/>
            <person name="Toth E."/>
            <person name="Schumann P."/>
            <person name="Keki Z."/>
            <person name="Marialigeti K."/>
            <person name="Mathe I."/>
        </authorList>
    </citation>
    <scope>NUCLEOTIDE SEQUENCE [LARGE SCALE GENOMIC DNA]</scope>
    <source>
        <strain evidence="14 15">SA-152</strain>
    </source>
</reference>
<evidence type="ECO:0000256" key="6">
    <source>
        <dbReference type="ARBA" id="ARBA00022490"/>
    </source>
</evidence>
<keyword evidence="6" id="KW-0963">Cytoplasm</keyword>
<accession>A0A4V3AUG5</accession>
<keyword evidence="15" id="KW-1185">Reference proteome</keyword>
<keyword evidence="8 14" id="KW-0378">Hydrolase</keyword>
<proteinExistence type="inferred from homology"/>
<feature type="domain" description="N-acetylmuramoyl-L-alanine amidase" evidence="13">
    <location>
        <begin position="25"/>
        <end position="178"/>
    </location>
</feature>
<dbReference type="GO" id="GO:0009254">
    <property type="term" value="P:peptidoglycan turnover"/>
    <property type="evidence" value="ECO:0007669"/>
    <property type="project" value="TreeGrafter"/>
</dbReference>
<comment type="similarity">
    <text evidence="4">Belongs to the N-acetylmuramoyl-L-alanine amidase 2 family.</text>
</comment>
<name>A0A4V3AUG5_9BURK</name>
<sequence>MTNSLHPTISSIANGWLASAQRQDSPNFDARPVDCVPDLLVIHAISLPLGVFSNAMPAPSYVEQLFLNTIDTAAHSEFASLAGLTVSAHFFIRRDGSLVQFVSADERAWHAGVSQFAGRERCNDFSIGIELEGSDFVPFEQQQYDTLSSLTAALVSHYPIRNIVGHQDIAPTRKTDPGPFFDWFKYQLSLQNSFPLVLANAALRFRATS</sequence>
<evidence type="ECO:0000313" key="15">
    <source>
        <dbReference type="Proteomes" id="UP000294829"/>
    </source>
</evidence>
<evidence type="ECO:0000313" key="14">
    <source>
        <dbReference type="EMBL" id="TDK64534.1"/>
    </source>
</evidence>
<dbReference type="EMBL" id="SMYL01000007">
    <property type="protein sequence ID" value="TDK64534.1"/>
    <property type="molecule type" value="Genomic_DNA"/>
</dbReference>
<evidence type="ECO:0000256" key="11">
    <source>
        <dbReference type="ARBA" id="ARBA00039257"/>
    </source>
</evidence>
<dbReference type="InterPro" id="IPR051206">
    <property type="entry name" value="NAMLAA_amidase_2"/>
</dbReference>
<dbReference type="OrthoDB" id="9794842at2"/>
<dbReference type="Pfam" id="PF01510">
    <property type="entry name" value="Amidase_2"/>
    <property type="match status" value="1"/>
</dbReference>
<dbReference type="GO" id="GO:0046872">
    <property type="term" value="F:metal ion binding"/>
    <property type="evidence" value="ECO:0007669"/>
    <property type="project" value="UniProtKB-KW"/>
</dbReference>
<evidence type="ECO:0000259" key="13">
    <source>
        <dbReference type="SMART" id="SM00644"/>
    </source>
</evidence>
<dbReference type="InterPro" id="IPR002502">
    <property type="entry name" value="Amidase_domain"/>
</dbReference>
<comment type="catalytic activity">
    <reaction evidence="1">
        <text>Hydrolyzes the link between N-acetylmuramoyl residues and L-amino acid residues in certain cell-wall glycopeptides.</text>
        <dbReference type="EC" id="3.5.1.28"/>
    </reaction>
</comment>
<keyword evidence="10" id="KW-0961">Cell wall biogenesis/degradation</keyword>